<evidence type="ECO:0000313" key="2">
    <source>
        <dbReference type="Proteomes" id="UP001619887"/>
    </source>
</evidence>
<organism evidence="1 2">
    <name type="scientific">Pagothenia borchgrevinki</name>
    <name type="common">Bald rockcod</name>
    <name type="synonym">Trematomus borchgrevinki</name>
    <dbReference type="NCBI Taxonomy" id="8213"/>
    <lineage>
        <taxon>Eukaryota</taxon>
        <taxon>Metazoa</taxon>
        <taxon>Chordata</taxon>
        <taxon>Craniata</taxon>
        <taxon>Vertebrata</taxon>
        <taxon>Euteleostomi</taxon>
        <taxon>Actinopterygii</taxon>
        <taxon>Neopterygii</taxon>
        <taxon>Teleostei</taxon>
        <taxon>Neoteleostei</taxon>
        <taxon>Acanthomorphata</taxon>
        <taxon>Eupercaria</taxon>
        <taxon>Perciformes</taxon>
        <taxon>Notothenioidei</taxon>
        <taxon>Nototheniidae</taxon>
        <taxon>Pagothenia</taxon>
    </lineage>
</organism>
<keyword evidence="2" id="KW-1185">Reference proteome</keyword>
<proteinExistence type="predicted"/>
<gene>
    <name evidence="1" type="ORF">OYC64_008071</name>
</gene>
<comment type="caution">
    <text evidence="1">The sequence shown here is derived from an EMBL/GenBank/DDBJ whole genome shotgun (WGS) entry which is preliminary data.</text>
</comment>
<dbReference type="EMBL" id="JBIYXZ010002075">
    <property type="protein sequence ID" value="KAL3057739.1"/>
    <property type="molecule type" value="Genomic_DNA"/>
</dbReference>
<dbReference type="AlphaFoldDB" id="A0ABD2GU69"/>
<reference evidence="1 2" key="2">
    <citation type="journal article" date="2024" name="G3 (Bethesda)">
        <title>The genome of the cryopelagic Antarctic bald notothen, Trematomus borchgrevinki.</title>
        <authorList>
            <person name="Rayamajhi N."/>
            <person name="Rivera-Colon A.G."/>
            <person name="Minhas B.F."/>
            <person name="Cheng C.C."/>
            <person name="Catchen J.M."/>
        </authorList>
    </citation>
    <scope>NUCLEOTIDE SEQUENCE [LARGE SCALE GENOMIC DNA]</scope>
    <source>
        <strain evidence="1">AGRC-2024</strain>
    </source>
</reference>
<reference evidence="1 2" key="1">
    <citation type="journal article" date="2022" name="G3 (Bethesda)">
        <title>Evaluating Illumina-, Nanopore-, and PacBio-based genome assembly strategies with the bald notothen, Trematomus borchgrevinki.</title>
        <authorList>
            <person name="Rayamajhi N."/>
            <person name="Cheng C.C."/>
            <person name="Catchen J.M."/>
        </authorList>
    </citation>
    <scope>NUCLEOTIDE SEQUENCE [LARGE SCALE GENOMIC DNA]</scope>
    <source>
        <strain evidence="1">AGRC-2024</strain>
    </source>
</reference>
<dbReference type="Proteomes" id="UP001619887">
    <property type="component" value="Unassembled WGS sequence"/>
</dbReference>
<accession>A0ABD2GU69</accession>
<evidence type="ECO:0000313" key="1">
    <source>
        <dbReference type="EMBL" id="KAL3057739.1"/>
    </source>
</evidence>
<sequence>MPCPVHHVDYIISAMHCCKSQRRKDQNTTQRVIVGSGKMHTYVFLLFLFIGSTLNKKEGDFGTITACRYKNRSLRLDCSYAYCKDSPEFTCTFTASVEFLKANTSTDCKPVLEDHRVQYLNKTTSYSCNLTRKGTTYVKNITIDYSIGKGKAIIKDCPDTTGLLMHRSPTLLWPVVVLSLWRVLRTDSQTT</sequence>
<protein>
    <submittedName>
        <fullName evidence="1">Uncharacterized protein</fullName>
    </submittedName>
</protein>
<name>A0ABD2GU69_PAGBO</name>